<dbReference type="RefSeq" id="WP_235066301.1">
    <property type="nucleotide sequence ID" value="NZ_JAKFGM010000001.1"/>
</dbReference>
<dbReference type="InterPro" id="IPR008775">
    <property type="entry name" value="Phytyl_CoA_dOase-like"/>
</dbReference>
<reference evidence="1" key="1">
    <citation type="submission" date="2022-01" db="EMBL/GenBank/DDBJ databases">
        <authorList>
            <person name="Jo J.-H."/>
            <person name="Im W.-T."/>
        </authorList>
    </citation>
    <scope>NUCLEOTIDE SEQUENCE</scope>
    <source>
        <strain evidence="1">G124</strain>
    </source>
</reference>
<keyword evidence="1" id="KW-0223">Dioxygenase</keyword>
<keyword evidence="2" id="KW-1185">Reference proteome</keyword>
<dbReference type="SUPFAM" id="SSF51197">
    <property type="entry name" value="Clavaminate synthase-like"/>
    <property type="match status" value="1"/>
</dbReference>
<dbReference type="Proteomes" id="UP001139410">
    <property type="component" value="Unassembled WGS sequence"/>
</dbReference>
<dbReference type="Pfam" id="PF05721">
    <property type="entry name" value="PhyH"/>
    <property type="match status" value="1"/>
</dbReference>
<sequence length="342" mass="38878">MAGRGWSWWRAPIWAIQLATGAKSFVDNPILGSPRLNQLGLHAARVRIAHRLAWWRRQRLTRHLPPADRLAFDRDGYICIPDFLPADEFARLQHFLLSFEGLGREHRQGDTVTRRVPIDGELARQCPEIGRLLGARRWKSLMRYVASTAGEPLYYLQTIITGHEGPPDPQVKLHADTFHPSMKAWLFLTDVAENEAPLTYVPGSHRLTPARLAWEKGKSATVAAEGDRLSQRGSFRISMDQVSDMGLPAPRKFAVPANTLVVADTFGFHARGTAERPTVRVELWAYRRRPPFLPWVRLDLLSLPGLALRRAQMAYRLTDFLSDRGLLQQHWAPSGRKRALDR</sequence>
<dbReference type="AlphaFoldDB" id="A0A9X1TW80"/>
<protein>
    <submittedName>
        <fullName evidence="1">Phytanoyl-CoA dioxygenase family protein</fullName>
    </submittedName>
</protein>
<proteinExistence type="predicted"/>
<name>A0A9X1TW80_9SPHN</name>
<evidence type="ECO:0000313" key="1">
    <source>
        <dbReference type="EMBL" id="MCF2513805.1"/>
    </source>
</evidence>
<gene>
    <name evidence="1" type="ORF">LVY65_01810</name>
</gene>
<evidence type="ECO:0000313" key="2">
    <source>
        <dbReference type="Proteomes" id="UP001139410"/>
    </source>
</evidence>
<accession>A0A9X1TW80</accession>
<dbReference type="GO" id="GO:0016706">
    <property type="term" value="F:2-oxoglutarate-dependent dioxygenase activity"/>
    <property type="evidence" value="ECO:0007669"/>
    <property type="project" value="UniProtKB-ARBA"/>
</dbReference>
<keyword evidence="1" id="KW-0560">Oxidoreductase</keyword>
<dbReference type="EMBL" id="JAKFGM010000001">
    <property type="protein sequence ID" value="MCF2513805.1"/>
    <property type="molecule type" value="Genomic_DNA"/>
</dbReference>
<dbReference type="Gene3D" id="2.60.120.620">
    <property type="entry name" value="q2cbj1_9rhob like domain"/>
    <property type="match status" value="1"/>
</dbReference>
<comment type="caution">
    <text evidence="1">The sequence shown here is derived from an EMBL/GenBank/DDBJ whole genome shotgun (WGS) entry which is preliminary data.</text>
</comment>
<organism evidence="1 2">
    <name type="scientific">Sphingomonas cremea</name>
    <dbReference type="NCBI Taxonomy" id="2904799"/>
    <lineage>
        <taxon>Bacteria</taxon>
        <taxon>Pseudomonadati</taxon>
        <taxon>Pseudomonadota</taxon>
        <taxon>Alphaproteobacteria</taxon>
        <taxon>Sphingomonadales</taxon>
        <taxon>Sphingomonadaceae</taxon>
        <taxon>Sphingomonas</taxon>
    </lineage>
</organism>